<dbReference type="SUPFAM" id="SSF55874">
    <property type="entry name" value="ATPase domain of HSP90 chaperone/DNA topoisomerase II/histidine kinase"/>
    <property type="match status" value="1"/>
</dbReference>
<dbReference type="InterPro" id="IPR005467">
    <property type="entry name" value="His_kinase_dom"/>
</dbReference>
<keyword evidence="7 15" id="KW-0418">Kinase</keyword>
<feature type="transmembrane region" description="Helical" evidence="12">
    <location>
        <begin position="12"/>
        <end position="37"/>
    </location>
</feature>
<dbReference type="EMBL" id="CP118157">
    <property type="protein sequence ID" value="WOF23878.1"/>
    <property type="molecule type" value="Genomic_DNA"/>
</dbReference>
<keyword evidence="5" id="KW-0808">Transferase</keyword>
<evidence type="ECO:0000256" key="7">
    <source>
        <dbReference type="ARBA" id="ARBA00022777"/>
    </source>
</evidence>
<dbReference type="PANTHER" id="PTHR45436:SF5">
    <property type="entry name" value="SENSOR HISTIDINE KINASE TRCS"/>
    <property type="match status" value="1"/>
</dbReference>
<feature type="compositionally biased region" description="Basic and acidic residues" evidence="11">
    <location>
        <begin position="379"/>
        <end position="389"/>
    </location>
</feature>
<evidence type="ECO:0000313" key="15">
    <source>
        <dbReference type="EMBL" id="WOF23878.1"/>
    </source>
</evidence>
<dbReference type="InterPro" id="IPR003661">
    <property type="entry name" value="HisK_dim/P_dom"/>
</dbReference>
<dbReference type="FunFam" id="1.10.287.130:FF:000001">
    <property type="entry name" value="Two-component sensor histidine kinase"/>
    <property type="match status" value="1"/>
</dbReference>
<gene>
    <name evidence="15" type="ORF">N8K70_04125</name>
</gene>
<protein>
    <recommendedName>
        <fullName evidence="3">histidine kinase</fullName>
        <ecNumber evidence="3">2.7.13.3</ecNumber>
    </recommendedName>
</protein>
<keyword evidence="4" id="KW-0597">Phosphoprotein</keyword>
<dbReference type="InterPro" id="IPR004358">
    <property type="entry name" value="Sig_transdc_His_kin-like_C"/>
</dbReference>
<keyword evidence="6 12" id="KW-0812">Transmembrane</keyword>
<evidence type="ECO:0000256" key="10">
    <source>
        <dbReference type="ARBA" id="ARBA00023136"/>
    </source>
</evidence>
<dbReference type="AlphaFoldDB" id="A0AA97FJ28"/>
<dbReference type="Pfam" id="PF02518">
    <property type="entry name" value="HATPase_c"/>
    <property type="match status" value="1"/>
</dbReference>
<evidence type="ECO:0000256" key="12">
    <source>
        <dbReference type="SAM" id="Phobius"/>
    </source>
</evidence>
<dbReference type="InterPro" id="IPR050428">
    <property type="entry name" value="TCS_sensor_his_kinase"/>
</dbReference>
<feature type="domain" description="HAMP" evidence="14">
    <location>
        <begin position="201"/>
        <end position="254"/>
    </location>
</feature>
<dbReference type="Gene3D" id="1.10.287.130">
    <property type="match status" value="1"/>
</dbReference>
<dbReference type="KEGG" id="mbet:N8K70_04125"/>
<dbReference type="Gene3D" id="6.10.340.10">
    <property type="match status" value="1"/>
</dbReference>
<feature type="compositionally biased region" description="Low complexity" evidence="11">
    <location>
        <begin position="411"/>
        <end position="422"/>
    </location>
</feature>
<dbReference type="Gene3D" id="3.30.565.10">
    <property type="entry name" value="Histidine kinase-like ATPase, C-terminal domain"/>
    <property type="match status" value="1"/>
</dbReference>
<evidence type="ECO:0000256" key="1">
    <source>
        <dbReference type="ARBA" id="ARBA00000085"/>
    </source>
</evidence>
<dbReference type="PANTHER" id="PTHR45436">
    <property type="entry name" value="SENSOR HISTIDINE KINASE YKOH"/>
    <property type="match status" value="1"/>
</dbReference>
<feature type="region of interest" description="Disordered" evidence="11">
    <location>
        <begin position="378"/>
        <end position="434"/>
    </location>
</feature>
<evidence type="ECO:0000259" key="13">
    <source>
        <dbReference type="PROSITE" id="PS50109"/>
    </source>
</evidence>
<dbReference type="Proteomes" id="UP001305498">
    <property type="component" value="Chromosome"/>
</dbReference>
<dbReference type="SMART" id="SM00387">
    <property type="entry name" value="HATPase_c"/>
    <property type="match status" value="1"/>
</dbReference>
<reference evidence="15 16" key="1">
    <citation type="submission" date="2023-02" db="EMBL/GenBank/DDBJ databases">
        <title>Microbacterium betulae sp. nov., isolated from birch wood.</title>
        <authorList>
            <person name="Pasciak M."/>
            <person name="Pawlik K.J."/>
            <person name="Martynowski D."/>
            <person name="Laczmanski L."/>
            <person name="Ciekot J."/>
            <person name="Szponar B."/>
            <person name="Wojcik-Fatla A."/>
            <person name="Mackiewicz B."/>
            <person name="Farian E."/>
            <person name="Cholewa G."/>
            <person name="Cholewa A."/>
            <person name="Dutkiewicz J."/>
        </authorList>
    </citation>
    <scope>NUCLEOTIDE SEQUENCE [LARGE SCALE GENOMIC DNA]</scope>
    <source>
        <strain evidence="15 16">AB</strain>
    </source>
</reference>
<dbReference type="InterPro" id="IPR036890">
    <property type="entry name" value="HATPase_C_sf"/>
</dbReference>
<evidence type="ECO:0000259" key="14">
    <source>
        <dbReference type="PROSITE" id="PS50885"/>
    </source>
</evidence>
<dbReference type="GO" id="GO:0000155">
    <property type="term" value="F:phosphorelay sensor kinase activity"/>
    <property type="evidence" value="ECO:0007669"/>
    <property type="project" value="InterPro"/>
</dbReference>
<dbReference type="SUPFAM" id="SSF47384">
    <property type="entry name" value="Homodimeric domain of signal transducing histidine kinase"/>
    <property type="match status" value="1"/>
</dbReference>
<dbReference type="GO" id="GO:0005886">
    <property type="term" value="C:plasma membrane"/>
    <property type="evidence" value="ECO:0007669"/>
    <property type="project" value="UniProtKB-SubCell"/>
</dbReference>
<dbReference type="Pfam" id="PF00672">
    <property type="entry name" value="HAMP"/>
    <property type="match status" value="1"/>
</dbReference>
<evidence type="ECO:0000256" key="5">
    <source>
        <dbReference type="ARBA" id="ARBA00022679"/>
    </source>
</evidence>
<evidence type="ECO:0000256" key="6">
    <source>
        <dbReference type="ARBA" id="ARBA00022692"/>
    </source>
</evidence>
<feature type="transmembrane region" description="Helical" evidence="12">
    <location>
        <begin position="176"/>
        <end position="196"/>
    </location>
</feature>
<evidence type="ECO:0000256" key="11">
    <source>
        <dbReference type="SAM" id="MobiDB-lite"/>
    </source>
</evidence>
<evidence type="ECO:0000313" key="16">
    <source>
        <dbReference type="Proteomes" id="UP001305498"/>
    </source>
</evidence>
<evidence type="ECO:0000256" key="9">
    <source>
        <dbReference type="ARBA" id="ARBA00023012"/>
    </source>
</evidence>
<feature type="region of interest" description="Disordered" evidence="11">
    <location>
        <begin position="574"/>
        <end position="607"/>
    </location>
</feature>
<comment type="subcellular location">
    <subcellularLocation>
        <location evidence="2">Cell membrane</location>
    </subcellularLocation>
</comment>
<dbReference type="CDD" id="cd06225">
    <property type="entry name" value="HAMP"/>
    <property type="match status" value="1"/>
</dbReference>
<dbReference type="InterPro" id="IPR003594">
    <property type="entry name" value="HATPase_dom"/>
</dbReference>
<dbReference type="Pfam" id="PF00512">
    <property type="entry name" value="HisKA"/>
    <property type="match status" value="1"/>
</dbReference>
<comment type="catalytic activity">
    <reaction evidence="1">
        <text>ATP + protein L-histidine = ADP + protein N-phospho-L-histidine.</text>
        <dbReference type="EC" id="2.7.13.3"/>
    </reaction>
</comment>
<dbReference type="PROSITE" id="PS50885">
    <property type="entry name" value="HAMP"/>
    <property type="match status" value="1"/>
</dbReference>
<dbReference type="InterPro" id="IPR036097">
    <property type="entry name" value="HisK_dim/P_sf"/>
</dbReference>
<proteinExistence type="predicted"/>
<evidence type="ECO:0000256" key="4">
    <source>
        <dbReference type="ARBA" id="ARBA00022553"/>
    </source>
</evidence>
<evidence type="ECO:0000256" key="3">
    <source>
        <dbReference type="ARBA" id="ARBA00012438"/>
    </source>
</evidence>
<evidence type="ECO:0000256" key="2">
    <source>
        <dbReference type="ARBA" id="ARBA00004236"/>
    </source>
</evidence>
<dbReference type="SUPFAM" id="SSF158472">
    <property type="entry name" value="HAMP domain-like"/>
    <property type="match status" value="1"/>
</dbReference>
<dbReference type="EC" id="2.7.13.3" evidence="3"/>
<accession>A0AA97FJ28</accession>
<keyword evidence="8 12" id="KW-1133">Transmembrane helix</keyword>
<dbReference type="SMART" id="SM00388">
    <property type="entry name" value="HisKA"/>
    <property type="match status" value="1"/>
</dbReference>
<feature type="domain" description="Histidine kinase" evidence="13">
    <location>
        <begin position="269"/>
        <end position="574"/>
    </location>
</feature>
<keyword evidence="10 12" id="KW-0472">Membrane</keyword>
<dbReference type="RefSeq" id="WP_317140350.1">
    <property type="nucleotide sequence ID" value="NZ_CP118157.1"/>
</dbReference>
<evidence type="ECO:0000256" key="8">
    <source>
        <dbReference type="ARBA" id="ARBA00022989"/>
    </source>
</evidence>
<dbReference type="PRINTS" id="PR00344">
    <property type="entry name" value="BCTRLSENSOR"/>
</dbReference>
<keyword evidence="9" id="KW-0902">Two-component regulatory system</keyword>
<name>A0AA97FJ28_9MICO</name>
<dbReference type="PROSITE" id="PS50109">
    <property type="entry name" value="HIS_KIN"/>
    <property type="match status" value="1"/>
</dbReference>
<keyword evidence="16" id="KW-1185">Reference proteome</keyword>
<sequence length="607" mass="65850">MTRWWRRISLRAKVTGVTVFVLAAGLLTAGLVTLPILRSNLSINVDNAVLEYAESNVAERLLTPYTTATGDLRFAPTDNAPRTEYYVAIYDREGSLVATAGGTGDEDVPPAFPAEMTLDKAYIQQNNVLALDSATGAGAGFHAAVSVNTLQAASYDLPYATIIALPLSDVDEFARTYVGVFTLVAFATVLVAAFLTRGVVTLTFRRFGQVEATAMEIAAGDFSQRMTDIEPRTEIGRLKIAINTMLDRIDGAIDERDATVRQMRRFIGDASHELRTPLVSVRGYAELYRMGALQGDEATAKAMERIEAEAKRMGVLVEDLLALTRLDDRRELDIRPVDLRPIAHDAALDVRAADPARDIRVVDHTFRAITEPVTLPERAVFETSDRGEPDATPDEQAEADAPRRRRGGTPSAIARASAATRSVLRRRRTGQTDEQPVVAQLDIPVQLPSKPVALPPVVRGEEDKIRQVVSNLLGNARRYSPEDSPIFIEVGVDARTQRGWIAIVDHGEGVAESIRDKVFQRFWRADSSRARDTGGSGLGLSIVASIVDSLSGTVEVFDTPGGGATFQVAFPLARERSDTSETATPRAQPPETAVSPEPAVDSDADDS</sequence>
<dbReference type="SMART" id="SM00304">
    <property type="entry name" value="HAMP"/>
    <property type="match status" value="1"/>
</dbReference>
<dbReference type="InterPro" id="IPR003660">
    <property type="entry name" value="HAMP_dom"/>
</dbReference>
<organism evidence="15 16">
    <name type="scientific">Microbacterium betulae</name>
    <dbReference type="NCBI Taxonomy" id="2981139"/>
    <lineage>
        <taxon>Bacteria</taxon>
        <taxon>Bacillati</taxon>
        <taxon>Actinomycetota</taxon>
        <taxon>Actinomycetes</taxon>
        <taxon>Micrococcales</taxon>
        <taxon>Microbacteriaceae</taxon>
        <taxon>Microbacterium</taxon>
    </lineage>
</organism>
<dbReference type="CDD" id="cd00082">
    <property type="entry name" value="HisKA"/>
    <property type="match status" value="1"/>
</dbReference>